<evidence type="ECO:0000313" key="5">
    <source>
        <dbReference type="EnsemblProtists" id="EKX35170"/>
    </source>
</evidence>
<dbReference type="SMART" id="SM00674">
    <property type="entry name" value="CENPB"/>
    <property type="match status" value="1"/>
</dbReference>
<dbReference type="Gene3D" id="1.10.10.60">
    <property type="entry name" value="Homeodomain-like"/>
    <property type="match status" value="1"/>
</dbReference>
<evidence type="ECO:0000259" key="3">
    <source>
        <dbReference type="PROSITE" id="PS51253"/>
    </source>
</evidence>
<sequence length="256" mass="29029">MSAYPSIHPRFDQENRGNLLLMANWGSHSEHGSRPVCKNSLSQQESEAEWFMRAISDIQTADETVMTEDTYYLSPASDHSEPSESTSSNSAEEEDLPIGTCLKALPRNRSSMISNTSHTKLTLAKKLEIIEYYQKYACTQAHVSTVFGKSTSAISKLLQPENIKRLKKLAEAGVTSNMKRCSAIHHPELEGRVHEFVKSLEKNDAHCISKLCEFALSTAKELNIEKFNPNRRWCHRFLKRHGFSLSKIRCVKAELR</sequence>
<evidence type="ECO:0000313" key="6">
    <source>
        <dbReference type="Proteomes" id="UP000011087"/>
    </source>
</evidence>
<protein>
    <recommendedName>
        <fullName evidence="3">HTH CENPB-type domain-containing protein</fullName>
    </recommendedName>
</protein>
<reference evidence="5" key="3">
    <citation type="submission" date="2016-03" db="UniProtKB">
        <authorList>
            <consortium name="EnsemblProtists"/>
        </authorList>
    </citation>
    <scope>IDENTIFICATION</scope>
</reference>
<proteinExistence type="predicted"/>
<dbReference type="PaxDb" id="55529-EKX35170"/>
<dbReference type="GeneID" id="17291937"/>
<dbReference type="SUPFAM" id="SSF46689">
    <property type="entry name" value="Homeodomain-like"/>
    <property type="match status" value="1"/>
</dbReference>
<dbReference type="GO" id="GO:0003677">
    <property type="term" value="F:DNA binding"/>
    <property type="evidence" value="ECO:0007669"/>
    <property type="project" value="UniProtKB-KW"/>
</dbReference>
<reference evidence="6" key="2">
    <citation type="submission" date="2012-11" db="EMBL/GenBank/DDBJ databases">
        <authorList>
            <person name="Kuo A."/>
            <person name="Curtis B.A."/>
            <person name="Tanifuji G."/>
            <person name="Burki F."/>
            <person name="Gruber A."/>
            <person name="Irimia M."/>
            <person name="Maruyama S."/>
            <person name="Arias M.C."/>
            <person name="Ball S.G."/>
            <person name="Gile G.H."/>
            <person name="Hirakawa Y."/>
            <person name="Hopkins J.F."/>
            <person name="Rensing S.A."/>
            <person name="Schmutz J."/>
            <person name="Symeonidi A."/>
            <person name="Elias M."/>
            <person name="Eveleigh R.J."/>
            <person name="Herman E.K."/>
            <person name="Klute M.J."/>
            <person name="Nakayama T."/>
            <person name="Obornik M."/>
            <person name="Reyes-Prieto A."/>
            <person name="Armbrust E.V."/>
            <person name="Aves S.J."/>
            <person name="Beiko R.G."/>
            <person name="Coutinho P."/>
            <person name="Dacks J.B."/>
            <person name="Durnford D.G."/>
            <person name="Fast N.M."/>
            <person name="Green B.R."/>
            <person name="Grisdale C."/>
            <person name="Hempe F."/>
            <person name="Henrissat B."/>
            <person name="Hoppner M.P."/>
            <person name="Ishida K.-I."/>
            <person name="Kim E."/>
            <person name="Koreny L."/>
            <person name="Kroth P.G."/>
            <person name="Liu Y."/>
            <person name="Malik S.-B."/>
            <person name="Maier U.G."/>
            <person name="McRose D."/>
            <person name="Mock T."/>
            <person name="Neilson J.A."/>
            <person name="Onodera N.T."/>
            <person name="Poole A.M."/>
            <person name="Pritham E.J."/>
            <person name="Richards T.A."/>
            <person name="Rocap G."/>
            <person name="Roy S.W."/>
            <person name="Sarai C."/>
            <person name="Schaack S."/>
            <person name="Shirato S."/>
            <person name="Slamovits C.H."/>
            <person name="Spencer D.F."/>
            <person name="Suzuki S."/>
            <person name="Worden A.Z."/>
            <person name="Zauner S."/>
            <person name="Barry K."/>
            <person name="Bell C."/>
            <person name="Bharti A.K."/>
            <person name="Crow J.A."/>
            <person name="Grimwood J."/>
            <person name="Kramer R."/>
            <person name="Lindquist E."/>
            <person name="Lucas S."/>
            <person name="Salamov A."/>
            <person name="McFadden G.I."/>
            <person name="Lane C.E."/>
            <person name="Keeling P.J."/>
            <person name="Gray M.W."/>
            <person name="Grigoriev I.V."/>
            <person name="Archibald J.M."/>
        </authorList>
    </citation>
    <scope>NUCLEOTIDE SEQUENCE</scope>
    <source>
        <strain evidence="6">CCMP2712</strain>
    </source>
</reference>
<evidence type="ECO:0000256" key="2">
    <source>
        <dbReference type="SAM" id="MobiDB-lite"/>
    </source>
</evidence>
<dbReference type="RefSeq" id="XP_005822150.1">
    <property type="nucleotide sequence ID" value="XM_005822093.1"/>
</dbReference>
<gene>
    <name evidence="4" type="ORF">GUITHDRAFT_146672</name>
</gene>
<dbReference type="InterPro" id="IPR009057">
    <property type="entry name" value="Homeodomain-like_sf"/>
</dbReference>
<keyword evidence="1" id="KW-0238">DNA-binding</keyword>
<dbReference type="InterPro" id="IPR006600">
    <property type="entry name" value="HTH_CenpB_DNA-bd_dom"/>
</dbReference>
<dbReference type="AlphaFoldDB" id="L1IH65"/>
<dbReference type="KEGG" id="gtt:GUITHDRAFT_146672"/>
<feature type="region of interest" description="Disordered" evidence="2">
    <location>
        <begin position="73"/>
        <end position="97"/>
    </location>
</feature>
<dbReference type="Pfam" id="PF03221">
    <property type="entry name" value="HTH_Tnp_Tc5"/>
    <property type="match status" value="1"/>
</dbReference>
<dbReference type="Proteomes" id="UP000011087">
    <property type="component" value="Unassembled WGS sequence"/>
</dbReference>
<dbReference type="EnsemblProtists" id="EKX35170">
    <property type="protein sequence ID" value="EKX35170"/>
    <property type="gene ID" value="GUITHDRAFT_146672"/>
</dbReference>
<dbReference type="HOGENOM" id="CLU_1087554_0_0_1"/>
<evidence type="ECO:0000313" key="4">
    <source>
        <dbReference type="EMBL" id="EKX35170.1"/>
    </source>
</evidence>
<evidence type="ECO:0000256" key="1">
    <source>
        <dbReference type="ARBA" id="ARBA00023125"/>
    </source>
</evidence>
<name>L1IH65_GUITC</name>
<accession>L1IH65</accession>
<dbReference type="PROSITE" id="PS51253">
    <property type="entry name" value="HTH_CENPB"/>
    <property type="match status" value="1"/>
</dbReference>
<keyword evidence="6" id="KW-1185">Reference proteome</keyword>
<reference evidence="4 6" key="1">
    <citation type="journal article" date="2012" name="Nature">
        <title>Algal genomes reveal evolutionary mosaicism and the fate of nucleomorphs.</title>
        <authorList>
            <consortium name="DOE Joint Genome Institute"/>
            <person name="Curtis B.A."/>
            <person name="Tanifuji G."/>
            <person name="Burki F."/>
            <person name="Gruber A."/>
            <person name="Irimia M."/>
            <person name="Maruyama S."/>
            <person name="Arias M.C."/>
            <person name="Ball S.G."/>
            <person name="Gile G.H."/>
            <person name="Hirakawa Y."/>
            <person name="Hopkins J.F."/>
            <person name="Kuo A."/>
            <person name="Rensing S.A."/>
            <person name="Schmutz J."/>
            <person name="Symeonidi A."/>
            <person name="Elias M."/>
            <person name="Eveleigh R.J."/>
            <person name="Herman E.K."/>
            <person name="Klute M.J."/>
            <person name="Nakayama T."/>
            <person name="Obornik M."/>
            <person name="Reyes-Prieto A."/>
            <person name="Armbrust E.V."/>
            <person name="Aves S.J."/>
            <person name="Beiko R.G."/>
            <person name="Coutinho P."/>
            <person name="Dacks J.B."/>
            <person name="Durnford D.G."/>
            <person name="Fast N.M."/>
            <person name="Green B.R."/>
            <person name="Grisdale C.J."/>
            <person name="Hempel F."/>
            <person name="Henrissat B."/>
            <person name="Hoppner M.P."/>
            <person name="Ishida K."/>
            <person name="Kim E."/>
            <person name="Koreny L."/>
            <person name="Kroth P.G."/>
            <person name="Liu Y."/>
            <person name="Malik S.B."/>
            <person name="Maier U.G."/>
            <person name="McRose D."/>
            <person name="Mock T."/>
            <person name="Neilson J.A."/>
            <person name="Onodera N.T."/>
            <person name="Poole A.M."/>
            <person name="Pritham E.J."/>
            <person name="Richards T.A."/>
            <person name="Rocap G."/>
            <person name="Roy S.W."/>
            <person name="Sarai C."/>
            <person name="Schaack S."/>
            <person name="Shirato S."/>
            <person name="Slamovits C.H."/>
            <person name="Spencer D.F."/>
            <person name="Suzuki S."/>
            <person name="Worden A.Z."/>
            <person name="Zauner S."/>
            <person name="Barry K."/>
            <person name="Bell C."/>
            <person name="Bharti A.K."/>
            <person name="Crow J.A."/>
            <person name="Grimwood J."/>
            <person name="Kramer R."/>
            <person name="Lindquist E."/>
            <person name="Lucas S."/>
            <person name="Salamov A."/>
            <person name="McFadden G.I."/>
            <person name="Lane C.E."/>
            <person name="Keeling P.J."/>
            <person name="Gray M.W."/>
            <person name="Grigoriev I.V."/>
            <person name="Archibald J.M."/>
        </authorList>
    </citation>
    <scope>NUCLEOTIDE SEQUENCE</scope>
    <source>
        <strain evidence="4 6">CCMP2712</strain>
    </source>
</reference>
<organism evidence="4">
    <name type="scientific">Guillardia theta (strain CCMP2712)</name>
    <name type="common">Cryptophyte</name>
    <dbReference type="NCBI Taxonomy" id="905079"/>
    <lineage>
        <taxon>Eukaryota</taxon>
        <taxon>Cryptophyceae</taxon>
        <taxon>Pyrenomonadales</taxon>
        <taxon>Geminigeraceae</taxon>
        <taxon>Guillardia</taxon>
    </lineage>
</organism>
<feature type="domain" description="HTH CENPB-type" evidence="3">
    <location>
        <begin position="177"/>
        <end position="247"/>
    </location>
</feature>
<dbReference type="EMBL" id="JH993095">
    <property type="protein sequence ID" value="EKX35170.1"/>
    <property type="molecule type" value="Genomic_DNA"/>
</dbReference>